<evidence type="ECO:0000313" key="5">
    <source>
        <dbReference type="Proteomes" id="UP000428260"/>
    </source>
</evidence>
<dbReference type="AlphaFoldDB" id="A0A6I6JRB0"/>
<name>A0A6I6JRB0_9BACT</name>
<evidence type="ECO:0000256" key="2">
    <source>
        <dbReference type="PROSITE-ProRule" id="PRU01379"/>
    </source>
</evidence>
<dbReference type="InterPro" id="IPR050821">
    <property type="entry name" value="Cytosolic_carboxypeptidase"/>
</dbReference>
<reference evidence="4 5" key="1">
    <citation type="submission" date="2019-11" db="EMBL/GenBank/DDBJ databases">
        <authorList>
            <person name="Zheng R.K."/>
            <person name="Sun C.M."/>
        </authorList>
    </citation>
    <scope>NUCLEOTIDE SEQUENCE [LARGE SCALE GENOMIC DNA]</scope>
    <source>
        <strain evidence="4 5">WC007</strain>
    </source>
</reference>
<dbReference type="PANTHER" id="PTHR12756">
    <property type="entry name" value="CYTOSOLIC CARBOXYPEPTIDASE"/>
    <property type="match status" value="1"/>
</dbReference>
<dbReference type="SUPFAM" id="SSF53187">
    <property type="entry name" value="Zn-dependent exopeptidases"/>
    <property type="match status" value="1"/>
</dbReference>
<dbReference type="KEGG" id="mcos:GM418_17960"/>
<dbReference type="GO" id="GO:0008270">
    <property type="term" value="F:zinc ion binding"/>
    <property type="evidence" value="ECO:0007669"/>
    <property type="project" value="InterPro"/>
</dbReference>
<gene>
    <name evidence="4" type="ORF">GM418_17960</name>
</gene>
<evidence type="ECO:0000259" key="3">
    <source>
        <dbReference type="PROSITE" id="PS52035"/>
    </source>
</evidence>
<dbReference type="PROSITE" id="PS52035">
    <property type="entry name" value="PEPTIDASE_M14"/>
    <property type="match status" value="1"/>
</dbReference>
<feature type="domain" description="Peptidase M14" evidence="3">
    <location>
        <begin position="176"/>
        <end position="421"/>
    </location>
</feature>
<dbReference type="Proteomes" id="UP000428260">
    <property type="component" value="Chromosome"/>
</dbReference>
<dbReference type="SMART" id="SM00631">
    <property type="entry name" value="Zn_pept"/>
    <property type="match status" value="1"/>
</dbReference>
<dbReference type="InterPro" id="IPR000834">
    <property type="entry name" value="Peptidase_M14"/>
</dbReference>
<dbReference type="GO" id="GO:0006508">
    <property type="term" value="P:proteolysis"/>
    <property type="evidence" value="ECO:0007669"/>
    <property type="project" value="InterPro"/>
</dbReference>
<dbReference type="EMBL" id="CP046401">
    <property type="protein sequence ID" value="QGY45486.1"/>
    <property type="molecule type" value="Genomic_DNA"/>
</dbReference>
<evidence type="ECO:0000313" key="4">
    <source>
        <dbReference type="EMBL" id="QGY45486.1"/>
    </source>
</evidence>
<dbReference type="Pfam" id="PF00246">
    <property type="entry name" value="Peptidase_M14"/>
    <property type="match status" value="1"/>
</dbReference>
<protein>
    <recommendedName>
        <fullName evidence="3">Peptidase M14 domain-containing protein</fullName>
    </recommendedName>
</protein>
<dbReference type="CDD" id="cd06237">
    <property type="entry name" value="M14_Nna1-like"/>
    <property type="match status" value="1"/>
</dbReference>
<accession>A0A6I6JRB0</accession>
<sequence length="423" mass="48109">MKKNAFILILSLLFLSLFVLNCSIKETKWKGQAPIQKVNTETRPVQYQLKKTFNLGAGIYCSNNFDGARLNGAVLTHDTLLTVLVTPENTPINSSPWYAFKIWSETPKNVRLKITYNEGVNHRYYPKVSSDGKNWSKVDSTRYFPDSVSLTKGESPKFCEMNFSLGPDTLWIAAQELITSKQINRWAMKLAEKPFVSMFEIGKSFEGRPINAMQIGNRENKKLIMVLSRQHPPEVTGWLAMKWFVETLCSETKVAEEFRNEYTTFVVPLANPDGVDNGNWRHGSGGIDLNRDWESFNQPETQAIRDFMKTTVSKGGTFYFGVDFHSTFEDIYYTVPPERKGNMPGLVPDLITAVGDEIPGYEPNIRPSDINEPKINSTKYFFYEFGAEAVTYEIGDNTPRSLIKTKGELTALKMMKLMAVRKN</sequence>
<evidence type="ECO:0000256" key="1">
    <source>
        <dbReference type="ARBA" id="ARBA00001947"/>
    </source>
</evidence>
<dbReference type="GO" id="GO:0004181">
    <property type="term" value="F:metallocarboxypeptidase activity"/>
    <property type="evidence" value="ECO:0007669"/>
    <property type="project" value="InterPro"/>
</dbReference>
<dbReference type="Gene3D" id="3.40.630.10">
    <property type="entry name" value="Zn peptidases"/>
    <property type="match status" value="1"/>
</dbReference>
<proteinExistence type="inferred from homology"/>
<comment type="cofactor">
    <cofactor evidence="1">
        <name>Zn(2+)</name>
        <dbReference type="ChEBI" id="CHEBI:29105"/>
    </cofactor>
</comment>
<dbReference type="PANTHER" id="PTHR12756:SF11">
    <property type="entry name" value="CYTOSOLIC CARBOXYPEPTIDASE 1"/>
    <property type="match status" value="1"/>
</dbReference>
<organism evidence="4 5">
    <name type="scientific">Maribellus comscasis</name>
    <dbReference type="NCBI Taxonomy" id="2681766"/>
    <lineage>
        <taxon>Bacteria</taxon>
        <taxon>Pseudomonadati</taxon>
        <taxon>Bacteroidota</taxon>
        <taxon>Bacteroidia</taxon>
        <taxon>Marinilabiliales</taxon>
        <taxon>Prolixibacteraceae</taxon>
        <taxon>Maribellus</taxon>
    </lineage>
</organism>
<keyword evidence="5" id="KW-1185">Reference proteome</keyword>
<dbReference type="RefSeq" id="WP_158868629.1">
    <property type="nucleotide sequence ID" value="NZ_CP046401.1"/>
</dbReference>
<feature type="active site" description="Proton donor/acceptor" evidence="2">
    <location>
        <position position="393"/>
    </location>
</feature>
<comment type="similarity">
    <text evidence="2">Belongs to the peptidase M14 family.</text>
</comment>